<name>A0A0U5EVW4_9PROT</name>
<dbReference type="Proteomes" id="UP000056109">
    <property type="component" value="Chromosome I"/>
</dbReference>
<sequence length="177" mass="19346">MTVLQTQERQVPREVYQPETIVSMTVADDEAEAQFGSLMKAVRREKNFDPSLPLTITVEQKPAGYAKSLEGCYHVSLKIVALLGARVSGIEPHDPKHEDSSDVLWLSGHPETELSAGRAIFVTPATAMENHWMIDECNVSKVGRNGTYWTVTVPGSEVIGVVEKLYGGSTACERGVS</sequence>
<dbReference type="KEGG" id="asz:ASN_2389"/>
<dbReference type="AlphaFoldDB" id="A0A0U5EVW4"/>
<dbReference type="GeneID" id="34783417"/>
<reference evidence="2" key="1">
    <citation type="submission" date="2014-09" db="EMBL/GenBank/DDBJ databases">
        <authorList>
            <person name="Illeghems K.G."/>
        </authorList>
    </citation>
    <scope>NUCLEOTIDE SEQUENCE [LARGE SCALE GENOMIC DNA]</scope>
    <source>
        <strain evidence="2">108B</strain>
    </source>
</reference>
<protein>
    <submittedName>
        <fullName evidence="1">Uncharacterized protein</fullName>
    </submittedName>
</protein>
<gene>
    <name evidence="1" type="ORF">ASN_2389</name>
</gene>
<dbReference type="PATRIC" id="fig|446692.3.peg.2484"/>
<evidence type="ECO:0000313" key="2">
    <source>
        <dbReference type="Proteomes" id="UP000056109"/>
    </source>
</evidence>
<proteinExistence type="predicted"/>
<evidence type="ECO:0000313" key="1">
    <source>
        <dbReference type="EMBL" id="CEF41679.1"/>
    </source>
</evidence>
<dbReference type="RefSeq" id="WP_058988178.1">
    <property type="nucleotide sequence ID" value="NZ_LN606600.1"/>
</dbReference>
<organism evidence="1 2">
    <name type="scientific">Acetobacter senegalensis</name>
    <dbReference type="NCBI Taxonomy" id="446692"/>
    <lineage>
        <taxon>Bacteria</taxon>
        <taxon>Pseudomonadati</taxon>
        <taxon>Pseudomonadota</taxon>
        <taxon>Alphaproteobacteria</taxon>
        <taxon>Acetobacterales</taxon>
        <taxon>Acetobacteraceae</taxon>
        <taxon>Acetobacter</taxon>
    </lineage>
</organism>
<accession>A0A0U5EVW4</accession>
<dbReference type="EMBL" id="LN606600">
    <property type="protein sequence ID" value="CEF41679.1"/>
    <property type="molecule type" value="Genomic_DNA"/>
</dbReference>
<keyword evidence="2" id="KW-1185">Reference proteome</keyword>